<reference evidence="1 2" key="1">
    <citation type="submission" date="2023-07" db="EMBL/GenBank/DDBJ databases">
        <title>Sequencing the genomes of 1000 actinobacteria strains.</title>
        <authorList>
            <person name="Klenk H.-P."/>
        </authorList>
    </citation>
    <scope>NUCLEOTIDE SEQUENCE [LARGE SCALE GENOMIC DNA]</scope>
    <source>
        <strain evidence="1 2">DSM 44109</strain>
    </source>
</reference>
<name>A0ABT9R9K4_9ACTN</name>
<dbReference type="Proteomes" id="UP001230426">
    <property type="component" value="Unassembled WGS sequence"/>
</dbReference>
<protein>
    <submittedName>
        <fullName evidence="1">Uncharacterized protein</fullName>
    </submittedName>
</protein>
<accession>A0ABT9R9K4</accession>
<keyword evidence="2" id="KW-1185">Reference proteome</keyword>
<sequence>MPEDVVGAGRVRVIADPGVHHSRGRTAIALVC</sequence>
<organism evidence="1 2">
    <name type="scientific">Streptosporangium brasiliense</name>
    <dbReference type="NCBI Taxonomy" id="47480"/>
    <lineage>
        <taxon>Bacteria</taxon>
        <taxon>Bacillati</taxon>
        <taxon>Actinomycetota</taxon>
        <taxon>Actinomycetes</taxon>
        <taxon>Streptosporangiales</taxon>
        <taxon>Streptosporangiaceae</taxon>
        <taxon>Streptosporangium</taxon>
    </lineage>
</organism>
<evidence type="ECO:0000313" key="2">
    <source>
        <dbReference type="Proteomes" id="UP001230426"/>
    </source>
</evidence>
<dbReference type="EMBL" id="JAUSRB010000002">
    <property type="protein sequence ID" value="MDP9865552.1"/>
    <property type="molecule type" value="Genomic_DNA"/>
</dbReference>
<proteinExistence type="predicted"/>
<comment type="caution">
    <text evidence="1">The sequence shown here is derived from an EMBL/GenBank/DDBJ whole genome shotgun (WGS) entry which is preliminary data.</text>
</comment>
<gene>
    <name evidence="1" type="ORF">J2S55_004818</name>
</gene>
<evidence type="ECO:0000313" key="1">
    <source>
        <dbReference type="EMBL" id="MDP9865552.1"/>
    </source>
</evidence>